<gene>
    <name evidence="8" type="ORF">SAMN05878443_2305</name>
</gene>
<dbReference type="NCBIfam" id="TIGR01396">
    <property type="entry name" value="FlgB"/>
    <property type="match status" value="1"/>
</dbReference>
<dbReference type="STRING" id="28230.SAMN05878443_2305"/>
<dbReference type="InterPro" id="IPR019776">
    <property type="entry name" value="Flagellar_basal_body_rod_CS"/>
</dbReference>
<dbReference type="InterPro" id="IPR001444">
    <property type="entry name" value="Flag_bb_rod_N"/>
</dbReference>
<feature type="domain" description="Flagellar basal body rod protein N-terminal" evidence="7">
    <location>
        <begin position="11"/>
        <end position="36"/>
    </location>
</feature>
<reference evidence="9" key="1">
    <citation type="submission" date="2016-11" db="EMBL/GenBank/DDBJ databases">
        <authorList>
            <person name="Varghese N."/>
            <person name="Submissions S."/>
        </authorList>
    </citation>
    <scope>NUCLEOTIDE SEQUENCE [LARGE SCALE GENOMIC DNA]</scope>
    <source>
        <strain evidence="9">313</strain>
    </source>
</reference>
<comment type="function">
    <text evidence="5 6">Structural component of flagellum, the bacterial motility apparatus. Part of the rod structure of flagellar basal body.</text>
</comment>
<keyword evidence="4 6" id="KW-0975">Bacterial flagellum</keyword>
<accession>A0A1N6I502</accession>
<keyword evidence="8" id="KW-0966">Cell projection</keyword>
<evidence type="ECO:0000256" key="4">
    <source>
        <dbReference type="ARBA" id="ARBA00023143"/>
    </source>
</evidence>
<dbReference type="eggNOG" id="COG1815">
    <property type="taxonomic scope" value="Bacteria"/>
</dbReference>
<comment type="similarity">
    <text evidence="2 6">Belongs to the flagella basal body rod proteins family.</text>
</comment>
<protein>
    <recommendedName>
        <fullName evidence="3 6">Flagellar basal body rod protein FlgB</fullName>
    </recommendedName>
</protein>
<evidence type="ECO:0000259" key="7">
    <source>
        <dbReference type="Pfam" id="PF00460"/>
    </source>
</evidence>
<dbReference type="InterPro" id="IPR006300">
    <property type="entry name" value="FlgB"/>
</dbReference>
<keyword evidence="9" id="KW-1185">Reference proteome</keyword>
<evidence type="ECO:0000256" key="2">
    <source>
        <dbReference type="ARBA" id="ARBA00009677"/>
    </source>
</evidence>
<evidence type="ECO:0000256" key="5">
    <source>
        <dbReference type="ARBA" id="ARBA00024934"/>
    </source>
</evidence>
<comment type="subcellular location">
    <subcellularLocation>
        <location evidence="1 6">Bacterial flagellum basal body</location>
    </subcellularLocation>
</comment>
<evidence type="ECO:0000256" key="6">
    <source>
        <dbReference type="PIRNR" id="PIRNR002889"/>
    </source>
</evidence>
<evidence type="ECO:0000313" key="8">
    <source>
        <dbReference type="EMBL" id="SIO26995.1"/>
    </source>
</evidence>
<evidence type="ECO:0000256" key="3">
    <source>
        <dbReference type="ARBA" id="ARBA00014376"/>
    </source>
</evidence>
<organism evidence="8 9">
    <name type="scientific">Carnobacterium alterfunditum</name>
    <dbReference type="NCBI Taxonomy" id="28230"/>
    <lineage>
        <taxon>Bacteria</taxon>
        <taxon>Bacillati</taxon>
        <taxon>Bacillota</taxon>
        <taxon>Bacilli</taxon>
        <taxon>Lactobacillales</taxon>
        <taxon>Carnobacteriaceae</taxon>
        <taxon>Carnobacterium</taxon>
    </lineage>
</organism>
<comment type="subunit">
    <text evidence="6">The basal body constitutes a major portion of the flagellar organelle and consists of a number of rings mounted on a central rod.</text>
</comment>
<dbReference type="PROSITE" id="PS00588">
    <property type="entry name" value="FLAGELLA_BB_ROD"/>
    <property type="match status" value="1"/>
</dbReference>
<dbReference type="AlphaFoldDB" id="A0A1N6I502"/>
<dbReference type="PIRSF" id="PIRSF002889">
    <property type="entry name" value="Rod_FlgB"/>
    <property type="match status" value="1"/>
</dbReference>
<name>A0A1N6I502_9LACT</name>
<dbReference type="EMBL" id="FSRN01000001">
    <property type="protein sequence ID" value="SIO26995.1"/>
    <property type="molecule type" value="Genomic_DNA"/>
</dbReference>
<evidence type="ECO:0000256" key="1">
    <source>
        <dbReference type="ARBA" id="ARBA00004117"/>
    </source>
</evidence>
<dbReference type="Proteomes" id="UP000184758">
    <property type="component" value="Unassembled WGS sequence"/>
</dbReference>
<dbReference type="Pfam" id="PF00460">
    <property type="entry name" value="Flg_bb_rod"/>
    <property type="match status" value="1"/>
</dbReference>
<keyword evidence="8" id="KW-0969">Cilium</keyword>
<dbReference type="OrthoDB" id="9792068at2"/>
<sequence>MSDPTYNLIKNALDAASMRQEMISSNISNVNTDGYKVNKVEFENILENVSNGTAMKKTNDLHMGFGNLNEVTPVVSKRTDTSVKENGNNVDIDIEMAEEASNSIYYNGLVTQLNAKYAMLRSVITK</sequence>
<proteinExistence type="inferred from homology"/>
<dbReference type="GO" id="GO:0071973">
    <property type="term" value="P:bacterial-type flagellum-dependent cell motility"/>
    <property type="evidence" value="ECO:0007669"/>
    <property type="project" value="InterPro"/>
</dbReference>
<dbReference type="RefSeq" id="WP_034546293.1">
    <property type="nucleotide sequence ID" value="NZ_FSRN01000001.1"/>
</dbReference>
<keyword evidence="8" id="KW-0282">Flagellum</keyword>
<evidence type="ECO:0000313" key="9">
    <source>
        <dbReference type="Proteomes" id="UP000184758"/>
    </source>
</evidence>
<dbReference type="GO" id="GO:0030694">
    <property type="term" value="C:bacterial-type flagellum basal body, rod"/>
    <property type="evidence" value="ECO:0007669"/>
    <property type="project" value="InterPro"/>
</dbReference>